<gene>
    <name evidence="2" type="ORF">HS088_TW14G00772</name>
</gene>
<reference evidence="2 3" key="1">
    <citation type="journal article" date="2020" name="Nat. Commun.">
        <title>Genome of Tripterygium wilfordii and identification of cytochrome P450 involved in triptolide biosynthesis.</title>
        <authorList>
            <person name="Tu L."/>
            <person name="Su P."/>
            <person name="Zhang Z."/>
            <person name="Gao L."/>
            <person name="Wang J."/>
            <person name="Hu T."/>
            <person name="Zhou J."/>
            <person name="Zhang Y."/>
            <person name="Zhao Y."/>
            <person name="Liu Y."/>
            <person name="Song Y."/>
            <person name="Tong Y."/>
            <person name="Lu Y."/>
            <person name="Yang J."/>
            <person name="Xu C."/>
            <person name="Jia M."/>
            <person name="Peters R.J."/>
            <person name="Huang L."/>
            <person name="Gao W."/>
        </authorList>
    </citation>
    <scope>NUCLEOTIDE SEQUENCE [LARGE SCALE GENOMIC DNA]</scope>
    <source>
        <strain evidence="3">cv. XIE 37</strain>
        <tissue evidence="2">Leaf</tissue>
    </source>
</reference>
<feature type="region of interest" description="Disordered" evidence="1">
    <location>
        <begin position="22"/>
        <end position="46"/>
    </location>
</feature>
<protein>
    <submittedName>
        <fullName evidence="2">Uncharacterized protein</fullName>
    </submittedName>
</protein>
<dbReference type="EMBL" id="JAAARO010000014">
    <property type="protein sequence ID" value="KAF5736627.1"/>
    <property type="molecule type" value="Genomic_DNA"/>
</dbReference>
<dbReference type="InParanoid" id="A0A7J7CRA0"/>
<evidence type="ECO:0000313" key="3">
    <source>
        <dbReference type="Proteomes" id="UP000593562"/>
    </source>
</evidence>
<evidence type="ECO:0000313" key="2">
    <source>
        <dbReference type="EMBL" id="KAF5736627.1"/>
    </source>
</evidence>
<sequence>MEGDKGLEELGLRKGLGELGVGESVGDIDGERGGIGDEVAEEREEDGASLACLQRKGGCVTLRARKCMLLLVSDPDDRCVME</sequence>
<keyword evidence="3" id="KW-1185">Reference proteome</keyword>
<organism evidence="2 3">
    <name type="scientific">Tripterygium wilfordii</name>
    <name type="common">Thunder God vine</name>
    <dbReference type="NCBI Taxonomy" id="458696"/>
    <lineage>
        <taxon>Eukaryota</taxon>
        <taxon>Viridiplantae</taxon>
        <taxon>Streptophyta</taxon>
        <taxon>Embryophyta</taxon>
        <taxon>Tracheophyta</taxon>
        <taxon>Spermatophyta</taxon>
        <taxon>Magnoliopsida</taxon>
        <taxon>eudicotyledons</taxon>
        <taxon>Gunneridae</taxon>
        <taxon>Pentapetalae</taxon>
        <taxon>rosids</taxon>
        <taxon>fabids</taxon>
        <taxon>Celastrales</taxon>
        <taxon>Celastraceae</taxon>
        <taxon>Tripterygium</taxon>
    </lineage>
</organism>
<accession>A0A7J7CRA0</accession>
<comment type="caution">
    <text evidence="2">The sequence shown here is derived from an EMBL/GenBank/DDBJ whole genome shotgun (WGS) entry which is preliminary data.</text>
</comment>
<dbReference type="AlphaFoldDB" id="A0A7J7CRA0"/>
<proteinExistence type="predicted"/>
<evidence type="ECO:0000256" key="1">
    <source>
        <dbReference type="SAM" id="MobiDB-lite"/>
    </source>
</evidence>
<dbReference type="Proteomes" id="UP000593562">
    <property type="component" value="Unassembled WGS sequence"/>
</dbReference>
<name>A0A7J7CRA0_TRIWF</name>